<proteinExistence type="predicted"/>
<feature type="region of interest" description="Disordered" evidence="1">
    <location>
        <begin position="235"/>
        <end position="745"/>
    </location>
</feature>
<organism evidence="3 4">
    <name type="scientific">Parathielavia hyrcaniae</name>
    <dbReference type="NCBI Taxonomy" id="113614"/>
    <lineage>
        <taxon>Eukaryota</taxon>
        <taxon>Fungi</taxon>
        <taxon>Dikarya</taxon>
        <taxon>Ascomycota</taxon>
        <taxon>Pezizomycotina</taxon>
        <taxon>Sordariomycetes</taxon>
        <taxon>Sordariomycetidae</taxon>
        <taxon>Sordariales</taxon>
        <taxon>Chaetomiaceae</taxon>
        <taxon>Parathielavia</taxon>
    </lineage>
</organism>
<reference evidence="3" key="2">
    <citation type="submission" date="2023-05" db="EMBL/GenBank/DDBJ databases">
        <authorList>
            <consortium name="Lawrence Berkeley National Laboratory"/>
            <person name="Steindorff A."/>
            <person name="Hensen N."/>
            <person name="Bonometti L."/>
            <person name="Westerberg I."/>
            <person name="Brannstrom I.O."/>
            <person name="Guillou S."/>
            <person name="Cros-Aarteil S."/>
            <person name="Calhoun S."/>
            <person name="Haridas S."/>
            <person name="Kuo A."/>
            <person name="Mondo S."/>
            <person name="Pangilinan J."/>
            <person name="Riley R."/>
            <person name="Labutti K."/>
            <person name="Andreopoulos B."/>
            <person name="Lipzen A."/>
            <person name="Chen C."/>
            <person name="Yanf M."/>
            <person name="Daum C."/>
            <person name="Ng V."/>
            <person name="Clum A."/>
            <person name="Ohm R."/>
            <person name="Martin F."/>
            <person name="Silar P."/>
            <person name="Natvig D."/>
            <person name="Lalanne C."/>
            <person name="Gautier V."/>
            <person name="Ament-Velasquez S.L."/>
            <person name="Kruys A."/>
            <person name="Hutchinson M.I."/>
            <person name="Powell A.J."/>
            <person name="Barry K."/>
            <person name="Miller A.N."/>
            <person name="Grigoriev I.V."/>
            <person name="Debuchy R."/>
            <person name="Gladieux P."/>
            <person name="Thoren M.H."/>
            <person name="Johannesson H."/>
        </authorList>
    </citation>
    <scope>NUCLEOTIDE SEQUENCE</scope>
    <source>
        <strain evidence="3">CBS 757.83</strain>
    </source>
</reference>
<feature type="domain" description="DUF7514" evidence="2">
    <location>
        <begin position="16"/>
        <end position="178"/>
    </location>
</feature>
<feature type="compositionally biased region" description="Basic and acidic residues" evidence="1">
    <location>
        <begin position="626"/>
        <end position="719"/>
    </location>
</feature>
<dbReference type="AlphaFoldDB" id="A0AAN6T1I0"/>
<feature type="compositionally biased region" description="Basic and acidic residues" evidence="1">
    <location>
        <begin position="582"/>
        <end position="601"/>
    </location>
</feature>
<reference evidence="3" key="1">
    <citation type="journal article" date="2023" name="Mol. Phylogenet. Evol.">
        <title>Genome-scale phylogeny and comparative genomics of the fungal order Sordariales.</title>
        <authorList>
            <person name="Hensen N."/>
            <person name="Bonometti L."/>
            <person name="Westerberg I."/>
            <person name="Brannstrom I.O."/>
            <person name="Guillou S."/>
            <person name="Cros-Aarteil S."/>
            <person name="Calhoun S."/>
            <person name="Haridas S."/>
            <person name="Kuo A."/>
            <person name="Mondo S."/>
            <person name="Pangilinan J."/>
            <person name="Riley R."/>
            <person name="LaButti K."/>
            <person name="Andreopoulos B."/>
            <person name="Lipzen A."/>
            <person name="Chen C."/>
            <person name="Yan M."/>
            <person name="Daum C."/>
            <person name="Ng V."/>
            <person name="Clum A."/>
            <person name="Steindorff A."/>
            <person name="Ohm R.A."/>
            <person name="Martin F."/>
            <person name="Silar P."/>
            <person name="Natvig D.O."/>
            <person name="Lalanne C."/>
            <person name="Gautier V."/>
            <person name="Ament-Velasquez S.L."/>
            <person name="Kruys A."/>
            <person name="Hutchinson M.I."/>
            <person name="Powell A.J."/>
            <person name="Barry K."/>
            <person name="Miller A.N."/>
            <person name="Grigoriev I.V."/>
            <person name="Debuchy R."/>
            <person name="Gladieux P."/>
            <person name="Hiltunen Thoren M."/>
            <person name="Johannesson H."/>
        </authorList>
    </citation>
    <scope>NUCLEOTIDE SEQUENCE</scope>
    <source>
        <strain evidence="3">CBS 757.83</strain>
    </source>
</reference>
<protein>
    <recommendedName>
        <fullName evidence="2">DUF7514 domain-containing protein</fullName>
    </recommendedName>
</protein>
<dbReference type="Pfam" id="PF24355">
    <property type="entry name" value="DUF7514"/>
    <property type="match status" value="1"/>
</dbReference>
<feature type="compositionally biased region" description="Basic and acidic residues" evidence="1">
    <location>
        <begin position="736"/>
        <end position="745"/>
    </location>
</feature>
<accession>A0AAN6T1I0</accession>
<dbReference type="InterPro" id="IPR055936">
    <property type="entry name" value="DUF7514"/>
</dbReference>
<dbReference type="EMBL" id="MU863639">
    <property type="protein sequence ID" value="KAK4100617.1"/>
    <property type="molecule type" value="Genomic_DNA"/>
</dbReference>
<feature type="compositionally biased region" description="Basic and acidic residues" evidence="1">
    <location>
        <begin position="247"/>
        <end position="260"/>
    </location>
</feature>
<name>A0AAN6T1I0_9PEZI</name>
<comment type="caution">
    <text evidence="3">The sequence shown here is derived from an EMBL/GenBank/DDBJ whole genome shotgun (WGS) entry which is preliminary data.</text>
</comment>
<feature type="compositionally biased region" description="Polar residues" evidence="1">
    <location>
        <begin position="261"/>
        <end position="270"/>
    </location>
</feature>
<feature type="region of interest" description="Disordered" evidence="1">
    <location>
        <begin position="179"/>
        <end position="223"/>
    </location>
</feature>
<feature type="compositionally biased region" description="Low complexity" evidence="1">
    <location>
        <begin position="570"/>
        <end position="581"/>
    </location>
</feature>
<evidence type="ECO:0000256" key="1">
    <source>
        <dbReference type="SAM" id="MobiDB-lite"/>
    </source>
</evidence>
<sequence>MATAFGEAKDNKAFYGYLFTKAKPIPAPTPVLDALLRAIASHITGEIGDKSDANLTPAKLAAFYKIAGHDWDSFFVDMPHPAISTVYQGLGCQHSLLPSGDDFAAPSIPALTEKGFVRWQTIQTLLGPQTQVPVLQFAAANWALKHPDSGDALPISLPIEAFPSDTDSETDRWHKECARRSRMMAASSEEEAEAPKEPPKPEFTDRKVPSYTHVRVNPTTPRDYFARPVNVTYVHVASPRPTPTGRSPERERARDRESFVRRQTASSTDEAAQRRRSFSDYPHSPHEARPVRTPHLAPERGPQHRRHSPPLRRHSGSDSDDDPVSPCTTPRRTQRSNEPPPISIRRVYTGSPERSPRVVRTTMPPPPIPPSHMRSPRSSEVGHNGSSHDDGKRPRSALFDLKEKISSFINPAVGSGERVRSPSGTRGRRDGVGAPGRGSKEDVLPSSRLSRSWSDIDTDDTELEDEPRRRSGRHARESRDHRRESERDRERERERAVARDQDQHRERERDRERDRDRVRDRPNLTRERDRAHSESAHSDRDRREHDHNAAAAANRDRDRLQRESSDRFLSTPTPSPAASAALHRETTTARRRGNSDEDVSPHRRFARGPYLAEALSEGGHHRRTSSHPDLDRLRRRPTEWDRERDRERERERERDRERELRERDHRVREREPRERERFGGREDGAGVGSERWRREERLPREMDRDRERDRDRDRDRERMPSPALSSASMTGVGGRKYPDMAWPRD</sequence>
<dbReference type="PANTHER" id="PTHR39611:SF2">
    <property type="entry name" value="HYDROXYPROLINE-RICH GLYCOPROTEIN DZ-HRGP"/>
    <property type="match status" value="1"/>
</dbReference>
<evidence type="ECO:0000259" key="2">
    <source>
        <dbReference type="Pfam" id="PF24355"/>
    </source>
</evidence>
<keyword evidence="4" id="KW-1185">Reference proteome</keyword>
<evidence type="ECO:0000313" key="3">
    <source>
        <dbReference type="EMBL" id="KAK4100617.1"/>
    </source>
</evidence>
<feature type="compositionally biased region" description="Basic residues" evidence="1">
    <location>
        <begin position="303"/>
        <end position="314"/>
    </location>
</feature>
<feature type="compositionally biased region" description="Acidic residues" evidence="1">
    <location>
        <begin position="456"/>
        <end position="465"/>
    </location>
</feature>
<feature type="compositionally biased region" description="Basic and acidic residues" evidence="1">
    <location>
        <begin position="193"/>
        <end position="208"/>
    </location>
</feature>
<dbReference type="PANTHER" id="PTHR39611">
    <property type="entry name" value="HYDROXYPROLINE-RICH GLYCOPROTEIN DZ-HRGP-RELATED"/>
    <property type="match status" value="1"/>
</dbReference>
<gene>
    <name evidence="3" type="ORF">N658DRAFT_486659</name>
</gene>
<dbReference type="Proteomes" id="UP001305647">
    <property type="component" value="Unassembled WGS sequence"/>
</dbReference>
<feature type="compositionally biased region" description="Basic and acidic residues" evidence="1">
    <location>
        <begin position="466"/>
        <end position="566"/>
    </location>
</feature>
<evidence type="ECO:0000313" key="4">
    <source>
        <dbReference type="Proteomes" id="UP001305647"/>
    </source>
</evidence>